<dbReference type="Pfam" id="PF14310">
    <property type="entry name" value="Fn3-like"/>
    <property type="match status" value="1"/>
</dbReference>
<keyword evidence="4" id="KW-1185">Reference proteome</keyword>
<dbReference type="SMART" id="SM01217">
    <property type="entry name" value="Fn3_like"/>
    <property type="match status" value="1"/>
</dbReference>
<evidence type="ECO:0000313" key="3">
    <source>
        <dbReference type="EMBL" id="GGR89172.1"/>
    </source>
</evidence>
<gene>
    <name evidence="3" type="ORF">GCM10010269_30330</name>
</gene>
<dbReference type="Proteomes" id="UP000606194">
    <property type="component" value="Unassembled WGS sequence"/>
</dbReference>
<evidence type="ECO:0000313" key="4">
    <source>
        <dbReference type="Proteomes" id="UP000606194"/>
    </source>
</evidence>
<reference evidence="3" key="1">
    <citation type="journal article" date="2014" name="Int. J. Syst. Evol. Microbiol.">
        <title>Complete genome sequence of Corynebacterium casei LMG S-19264T (=DSM 44701T), isolated from a smear-ripened cheese.</title>
        <authorList>
            <consortium name="US DOE Joint Genome Institute (JGI-PGF)"/>
            <person name="Walter F."/>
            <person name="Albersmeier A."/>
            <person name="Kalinowski J."/>
            <person name="Ruckert C."/>
        </authorList>
    </citation>
    <scope>NUCLEOTIDE SEQUENCE</scope>
    <source>
        <strain evidence="3">JCM 4386</strain>
    </source>
</reference>
<sequence length="94" mass="10212">MKMSSTPMPYRSRRSRSASTAASSACAPRRRLAGFATARAAPGGTTVVEIPAPRRAAQIWDAESDAWHTVQGRYRLRAGRSYADLRVEATCDAL</sequence>
<protein>
    <recommendedName>
        <fullName evidence="2">Fibronectin type III-like domain-containing protein</fullName>
    </recommendedName>
</protein>
<dbReference type="AlphaFoldDB" id="A0A918FWN6"/>
<comment type="caution">
    <text evidence="3">The sequence shown here is derived from an EMBL/GenBank/DDBJ whole genome shotgun (WGS) entry which is preliminary data.</text>
</comment>
<feature type="domain" description="Fibronectin type III-like" evidence="2">
    <location>
        <begin position="5"/>
        <end position="82"/>
    </location>
</feature>
<dbReference type="InterPro" id="IPR026891">
    <property type="entry name" value="Fn3-like"/>
</dbReference>
<accession>A0A918FWN6</accession>
<name>A0A918FWN6_9ACTN</name>
<dbReference type="Gene3D" id="2.60.40.10">
    <property type="entry name" value="Immunoglobulins"/>
    <property type="match status" value="1"/>
</dbReference>
<proteinExistence type="predicted"/>
<dbReference type="GO" id="GO:0005975">
    <property type="term" value="P:carbohydrate metabolic process"/>
    <property type="evidence" value="ECO:0007669"/>
    <property type="project" value="UniProtKB-ARBA"/>
</dbReference>
<feature type="region of interest" description="Disordered" evidence="1">
    <location>
        <begin position="1"/>
        <end position="25"/>
    </location>
</feature>
<reference evidence="3" key="2">
    <citation type="submission" date="2020-09" db="EMBL/GenBank/DDBJ databases">
        <authorList>
            <person name="Sun Q."/>
            <person name="Ohkuma M."/>
        </authorList>
    </citation>
    <scope>NUCLEOTIDE SEQUENCE</scope>
    <source>
        <strain evidence="3">JCM 4386</strain>
    </source>
</reference>
<evidence type="ECO:0000259" key="2">
    <source>
        <dbReference type="SMART" id="SM01217"/>
    </source>
</evidence>
<organism evidence="3 4">
    <name type="scientific">Streptomyces humidus</name>
    <dbReference type="NCBI Taxonomy" id="52259"/>
    <lineage>
        <taxon>Bacteria</taxon>
        <taxon>Bacillati</taxon>
        <taxon>Actinomycetota</taxon>
        <taxon>Actinomycetes</taxon>
        <taxon>Kitasatosporales</taxon>
        <taxon>Streptomycetaceae</taxon>
        <taxon>Streptomyces</taxon>
    </lineage>
</organism>
<evidence type="ECO:0000256" key="1">
    <source>
        <dbReference type="SAM" id="MobiDB-lite"/>
    </source>
</evidence>
<dbReference type="EMBL" id="BMTL01000011">
    <property type="protein sequence ID" value="GGR89172.1"/>
    <property type="molecule type" value="Genomic_DNA"/>
</dbReference>
<dbReference type="InterPro" id="IPR013783">
    <property type="entry name" value="Ig-like_fold"/>
</dbReference>